<dbReference type="GO" id="GO:0015074">
    <property type="term" value="P:DNA integration"/>
    <property type="evidence" value="ECO:0007669"/>
    <property type="project" value="InterPro"/>
</dbReference>
<dbReference type="PANTHER" id="PTHR37984:SF5">
    <property type="entry name" value="PROTEIN NYNRIN-LIKE"/>
    <property type="match status" value="1"/>
</dbReference>
<evidence type="ECO:0000313" key="4">
    <source>
        <dbReference type="Proteomes" id="UP001458880"/>
    </source>
</evidence>
<feature type="domain" description="Integrase catalytic" evidence="2">
    <location>
        <begin position="28"/>
        <end position="186"/>
    </location>
</feature>
<dbReference type="InterPro" id="IPR022048">
    <property type="entry name" value="Envelope_fusion-like"/>
</dbReference>
<dbReference type="InterPro" id="IPR001584">
    <property type="entry name" value="Integrase_cat-core"/>
</dbReference>
<sequence>MYIKKCEQCNRNKYDRQAPHPELNITEKVYQPFQGIHMDTFVIGGQIYLYKYTCVDAFTKFAQAIPIRSKNAIELAEAIITYFFSYGIPAEIIMDGGTEFTNELVRELLEKHKDLSIQPVKGDIHNLSKILKVKPYLRDRTIVYVILEPLVEKEPFNYYHLYPLSFPVNESYFISIQPTSNFLAINKKKFIYNKIQWMEFNAMEYICDRGETHLATASLPCEVQLLTYSNQYGNCVQTLEKLQTIKTMKLLNNQWLVIVPNTTLVKKICNKNQEIEEIYGRYLQRKKKKNPIEIKEGSSHPHPMEDMGNHPMSLPLHGDVSV</sequence>
<dbReference type="Pfam" id="PF12259">
    <property type="entry name" value="Baculo_F"/>
    <property type="match status" value="1"/>
</dbReference>
<organism evidence="3 4">
    <name type="scientific">Popillia japonica</name>
    <name type="common">Japanese beetle</name>
    <dbReference type="NCBI Taxonomy" id="7064"/>
    <lineage>
        <taxon>Eukaryota</taxon>
        <taxon>Metazoa</taxon>
        <taxon>Ecdysozoa</taxon>
        <taxon>Arthropoda</taxon>
        <taxon>Hexapoda</taxon>
        <taxon>Insecta</taxon>
        <taxon>Pterygota</taxon>
        <taxon>Neoptera</taxon>
        <taxon>Endopterygota</taxon>
        <taxon>Coleoptera</taxon>
        <taxon>Polyphaga</taxon>
        <taxon>Scarabaeiformia</taxon>
        <taxon>Scarabaeidae</taxon>
        <taxon>Rutelinae</taxon>
        <taxon>Popillia</taxon>
    </lineage>
</organism>
<name>A0AAW1HSY4_POPJA</name>
<dbReference type="PANTHER" id="PTHR37984">
    <property type="entry name" value="PROTEIN CBG26694"/>
    <property type="match status" value="1"/>
</dbReference>
<dbReference type="PROSITE" id="PS50994">
    <property type="entry name" value="INTEGRASE"/>
    <property type="match status" value="1"/>
</dbReference>
<keyword evidence="4" id="KW-1185">Reference proteome</keyword>
<dbReference type="InterPro" id="IPR050951">
    <property type="entry name" value="Retrovirus_Pol_polyprotein"/>
</dbReference>
<feature type="compositionally biased region" description="Basic and acidic residues" evidence="1">
    <location>
        <begin position="290"/>
        <end position="308"/>
    </location>
</feature>
<comment type="caution">
    <text evidence="3">The sequence shown here is derived from an EMBL/GenBank/DDBJ whole genome shotgun (WGS) entry which is preliminary data.</text>
</comment>
<dbReference type="GO" id="GO:0003676">
    <property type="term" value="F:nucleic acid binding"/>
    <property type="evidence" value="ECO:0007669"/>
    <property type="project" value="InterPro"/>
</dbReference>
<protein>
    <submittedName>
        <fullName evidence="3">Integrase core domain</fullName>
    </submittedName>
</protein>
<dbReference type="InterPro" id="IPR036397">
    <property type="entry name" value="RNaseH_sf"/>
</dbReference>
<dbReference type="AlphaFoldDB" id="A0AAW1HSY4"/>
<proteinExistence type="predicted"/>
<gene>
    <name evidence="3" type="ORF">QE152_g39952</name>
</gene>
<dbReference type="Proteomes" id="UP001458880">
    <property type="component" value="Unassembled WGS sequence"/>
</dbReference>
<feature type="region of interest" description="Disordered" evidence="1">
    <location>
        <begin position="290"/>
        <end position="322"/>
    </location>
</feature>
<dbReference type="SUPFAM" id="SSF53098">
    <property type="entry name" value="Ribonuclease H-like"/>
    <property type="match status" value="1"/>
</dbReference>
<reference evidence="3 4" key="1">
    <citation type="journal article" date="2024" name="BMC Genomics">
        <title>De novo assembly and annotation of Popillia japonica's genome with initial clues to its potential as an invasive pest.</title>
        <authorList>
            <person name="Cucini C."/>
            <person name="Boschi S."/>
            <person name="Funari R."/>
            <person name="Cardaioli E."/>
            <person name="Iannotti N."/>
            <person name="Marturano G."/>
            <person name="Paoli F."/>
            <person name="Bruttini M."/>
            <person name="Carapelli A."/>
            <person name="Frati F."/>
            <person name="Nardi F."/>
        </authorList>
    </citation>
    <scope>NUCLEOTIDE SEQUENCE [LARGE SCALE GENOMIC DNA]</scope>
    <source>
        <strain evidence="3">DMR45628</strain>
    </source>
</reference>
<accession>A0AAW1HSY4</accession>
<dbReference type="Gene3D" id="3.30.420.10">
    <property type="entry name" value="Ribonuclease H-like superfamily/Ribonuclease H"/>
    <property type="match status" value="1"/>
</dbReference>
<evidence type="ECO:0000256" key="1">
    <source>
        <dbReference type="SAM" id="MobiDB-lite"/>
    </source>
</evidence>
<evidence type="ECO:0000313" key="3">
    <source>
        <dbReference type="EMBL" id="KAK9679541.1"/>
    </source>
</evidence>
<dbReference type="InterPro" id="IPR012337">
    <property type="entry name" value="RNaseH-like_sf"/>
</dbReference>
<evidence type="ECO:0000259" key="2">
    <source>
        <dbReference type="PROSITE" id="PS50994"/>
    </source>
</evidence>
<dbReference type="EMBL" id="JASPKY010001013">
    <property type="protein sequence ID" value="KAK9679541.1"/>
    <property type="molecule type" value="Genomic_DNA"/>
</dbReference>